<feature type="compositionally biased region" description="Basic and acidic residues" evidence="5">
    <location>
        <begin position="447"/>
        <end position="460"/>
    </location>
</feature>
<feature type="region of interest" description="Disordered" evidence="5">
    <location>
        <begin position="100"/>
        <end position="279"/>
    </location>
</feature>
<feature type="domain" description="ZZ-type" evidence="6">
    <location>
        <begin position="980"/>
        <end position="1035"/>
    </location>
</feature>
<dbReference type="InterPro" id="IPR013783">
    <property type="entry name" value="Ig-like_fold"/>
</dbReference>
<feature type="region of interest" description="Disordered" evidence="5">
    <location>
        <begin position="799"/>
        <end position="821"/>
    </location>
</feature>
<dbReference type="PANTHER" id="PTHR20930:SF0">
    <property type="entry name" value="PROTEIN ILRUN"/>
    <property type="match status" value="1"/>
</dbReference>
<feature type="region of interest" description="Disordered" evidence="5">
    <location>
        <begin position="541"/>
        <end position="573"/>
    </location>
</feature>
<dbReference type="GO" id="GO:0008270">
    <property type="term" value="F:zinc ion binding"/>
    <property type="evidence" value="ECO:0007669"/>
    <property type="project" value="UniProtKB-KW"/>
</dbReference>
<proteinExistence type="predicted"/>
<feature type="region of interest" description="Disordered" evidence="5">
    <location>
        <begin position="1504"/>
        <end position="1576"/>
    </location>
</feature>
<feature type="domain" description="ZZ-type" evidence="6">
    <location>
        <begin position="647"/>
        <end position="703"/>
    </location>
</feature>
<dbReference type="PROSITE" id="PS50135">
    <property type="entry name" value="ZF_ZZ_2"/>
    <property type="match status" value="6"/>
</dbReference>
<comment type="caution">
    <text evidence="7">The sequence shown here is derived from an EMBL/GenBank/DDBJ whole genome shotgun (WGS) entry which is preliminary data.</text>
</comment>
<dbReference type="SUPFAM" id="SSF57850">
    <property type="entry name" value="RING/U-box"/>
    <property type="match status" value="6"/>
</dbReference>
<dbReference type="Pfam" id="PF00569">
    <property type="entry name" value="ZZ"/>
    <property type="match status" value="6"/>
</dbReference>
<feature type="domain" description="ZZ-type" evidence="6">
    <location>
        <begin position="573"/>
        <end position="629"/>
    </location>
</feature>
<evidence type="ECO:0000256" key="1">
    <source>
        <dbReference type="ARBA" id="ARBA00022723"/>
    </source>
</evidence>
<evidence type="ECO:0000256" key="2">
    <source>
        <dbReference type="ARBA" id="ARBA00022771"/>
    </source>
</evidence>
<sequence length="1600" mass="175485">MAAFTVKATYRNETRKFTFADPVFPTYDQLYRQLYRVFPISHSFYLSKLLFAPNNAPSRVLIGKEVHSAEEYTRHTAPYQGRSWPGALLRFSVFDETPHKSPHMAPTLTLDESSAPESDVDVRTSVATESDAPSERSTATVVESAADVRSSLRGERQTLLQRIREGTSNRSSLTFNTMPPTPPRSSRPTSMAESSSSSRPISFTEDCTAEWRPLPPRPPSRGTSATSTASTRTVRPSLFDLLGNTSSPTRVTQVAQEPPRVSAQTRPSVEKRFGGDLPSLSESAADTDFMVKTLKLISSLPSSAPSKAGKASASKREAFVPPPATFVAPPPPILFSDRRPDHTVQVDGDVVMDSPPLRSNSHPRPGGTAQSRAQQAPPQRFMPFLTAEERTWPSTASNIKDNIPQGVRAAHACCSVTQGKAEIKALMDKFQHDFEEKMTKTFGKDWDKDLHKKSSRDERLPNLPSPPTHRPTLPGQLAPSIPAPALFIPPPPPPPLYMPPPPPPCIPPPPPPPMPLPFFSHRNEAPGIKILPPPRWVRTPPPIPHVAYGPSRDASRRSATAEEERRNSEDGVHKGVRCDNCDKRHMKGIRYKCLDCADYDLCQACMASPKVWGNHDNAHAFFPIHTPEDFVDFCIVKDKRQSSQVVHKGISCDGCDKKNISGVRHKCLQCRDYDLCDACVADPQKRQLHTADHVFFPIVSPGKKEAYDEARNQLQPGSTSSSQTTTRHFHVHCDECRQSPIVGVRHKCLDCADYDLCTSCISDPARRQKHDTSHAFFPVTTPGELFDYSMAAARHTRPLFGRSSPPVSAQPQGESAHDASAPPVHKNILCDICNKEIIGIRNKCLDCPDYDLCQACLTTPSLRAQHHSAHQFFGIEKPGEIIVHTVFSGDDERDAVPQPAPREEAPRVRQRDIEPVVHNAMCNLCDSRIRGDRFKCLECPDYDMCQLCYKIANDQHPNHGFVKVSEPAILMLRDRASDPAHPASCNVCSRRIVGVRYKCMHETCPDFDLCETCEAHPIPVHPPTHPLLKLRTPDVRIPVVPESPLRQTADNVEDPFLDAPEFEDRMVTMPEAPESPESQHFTLYAPPPPQVRPLPEVTPEDRIRMLAQTPPTSSMPPFYPRAPGSPPWQAPESWSSSRNITSPPRSPVSSAGSLFDRAPTPPPRVADPSFDLFQRVLSINEAARPLPIASDIRLIDLDEPPAAHDDHLMEGAGGDAEGPVDGFTTPSDVPVSMSSSNSVPRLGPVNNEWRQLWPEVTSLLQHLLQPPATPAIIPPSGQTSGSGFAMPGGMVTDEAKVEHAKRLEPEMLPAVVESPLVGEPLLCRPLLPERPTNPFTTSRRLSEIILSVPPVRNAARNVRESIDRLVPIAPFTLPTPPPAPLLATFVSDNNIADGQIFPPGAEFVKSWRMKNVGSCDWPESTELVFVAGDRMAPGANTPIKVNVGVVKAGEEVEVVAGEMKAPEVPGKYVSSWRLSDGQGNLFGHSVWVDITVAEVNESSSESLASSSVIMPQPTQPSSTPSVVDHVPTRFSTPSVTVPSAPPSDGGSSVSLLDAVSSADSSDDDDEAMYEDSRSRVLVSPSLVPQDIEYVMLFDSSSEDD</sequence>
<dbReference type="InterPro" id="IPR043145">
    <property type="entry name" value="Znf_ZZ_sf"/>
</dbReference>
<feature type="compositionally biased region" description="Polar residues" evidence="5">
    <location>
        <begin position="243"/>
        <end position="255"/>
    </location>
</feature>
<feature type="compositionally biased region" description="Low complexity" evidence="5">
    <location>
        <begin position="1547"/>
        <end position="1559"/>
    </location>
</feature>
<dbReference type="Gene3D" id="2.60.40.10">
    <property type="entry name" value="Immunoglobulins"/>
    <property type="match status" value="1"/>
</dbReference>
<evidence type="ECO:0000256" key="5">
    <source>
        <dbReference type="SAM" id="MobiDB-lite"/>
    </source>
</evidence>
<dbReference type="CDD" id="cd02340">
    <property type="entry name" value="ZZ_NBR1_like"/>
    <property type="match status" value="2"/>
</dbReference>
<dbReference type="InterPro" id="IPR000433">
    <property type="entry name" value="Znf_ZZ"/>
</dbReference>
<feature type="domain" description="ZZ-type" evidence="6">
    <location>
        <begin position="917"/>
        <end position="969"/>
    </location>
</feature>
<feature type="compositionally biased region" description="Polar residues" evidence="5">
    <location>
        <begin position="192"/>
        <end position="201"/>
    </location>
</feature>
<feature type="region of interest" description="Disordered" evidence="5">
    <location>
        <begin position="447"/>
        <end position="486"/>
    </location>
</feature>
<dbReference type="CDD" id="cd02249">
    <property type="entry name" value="ZZ"/>
    <property type="match status" value="1"/>
</dbReference>
<dbReference type="STRING" id="154538.A0A1M2VA53"/>
<feature type="region of interest" description="Disordered" evidence="5">
    <location>
        <begin position="346"/>
        <end position="379"/>
    </location>
</feature>
<dbReference type="Gene3D" id="3.30.60.90">
    <property type="match status" value="6"/>
</dbReference>
<feature type="compositionally biased region" description="Basic and acidic residues" evidence="5">
    <location>
        <begin position="553"/>
        <end position="573"/>
    </location>
</feature>
<dbReference type="SMART" id="SM00291">
    <property type="entry name" value="ZnF_ZZ"/>
    <property type="match status" value="6"/>
</dbReference>
<dbReference type="EMBL" id="MNAD01001539">
    <property type="protein sequence ID" value="OJT04449.1"/>
    <property type="molecule type" value="Genomic_DNA"/>
</dbReference>
<keyword evidence="8" id="KW-1185">Reference proteome</keyword>
<dbReference type="Pfam" id="PF16158">
    <property type="entry name" value="N_BRCA1_IG"/>
    <property type="match status" value="1"/>
</dbReference>
<evidence type="ECO:0000256" key="4">
    <source>
        <dbReference type="PROSITE-ProRule" id="PRU00228"/>
    </source>
</evidence>
<evidence type="ECO:0000259" key="6">
    <source>
        <dbReference type="PROSITE" id="PS50135"/>
    </source>
</evidence>
<dbReference type="OrthoDB" id="661148at2759"/>
<keyword evidence="3" id="KW-0862">Zinc</keyword>
<gene>
    <name evidence="7" type="ORF">TRAPUB_4719</name>
</gene>
<feature type="compositionally biased region" description="Polar residues" evidence="5">
    <location>
        <begin position="1132"/>
        <end position="1152"/>
    </location>
</feature>
<dbReference type="OMA" id="CEAHPIP"/>
<feature type="compositionally biased region" description="Low complexity" evidence="5">
    <location>
        <begin position="220"/>
        <end position="237"/>
    </location>
</feature>
<feature type="compositionally biased region" description="Acidic residues" evidence="5">
    <location>
        <begin position="1560"/>
        <end position="1569"/>
    </location>
</feature>
<dbReference type="CDD" id="cd02338">
    <property type="entry name" value="ZZ_PCMF_like"/>
    <property type="match status" value="1"/>
</dbReference>
<dbReference type="PROSITE" id="PS01357">
    <property type="entry name" value="ZF_ZZ_1"/>
    <property type="match status" value="3"/>
</dbReference>
<dbReference type="PANTHER" id="PTHR20930">
    <property type="entry name" value="OVARIAN CARCINOMA ANTIGEN CA125-RELATED"/>
    <property type="match status" value="1"/>
</dbReference>
<reference evidence="7 8" key="1">
    <citation type="submission" date="2016-10" db="EMBL/GenBank/DDBJ databases">
        <title>Genome sequence of the basidiomycete white-rot fungus Trametes pubescens.</title>
        <authorList>
            <person name="Makela M.R."/>
            <person name="Granchi Z."/>
            <person name="Peng M."/>
            <person name="De Vries R.P."/>
            <person name="Grigoriev I."/>
            <person name="Riley R."/>
            <person name="Hilden K."/>
        </authorList>
    </citation>
    <scope>NUCLEOTIDE SEQUENCE [LARGE SCALE GENOMIC DNA]</scope>
    <source>
        <strain evidence="7 8">FBCC735</strain>
    </source>
</reference>
<feature type="compositionally biased region" description="Low complexity" evidence="5">
    <location>
        <begin position="1504"/>
        <end position="1521"/>
    </location>
</feature>
<organism evidence="7 8">
    <name type="scientific">Trametes pubescens</name>
    <name type="common">White-rot fungus</name>
    <dbReference type="NCBI Taxonomy" id="154538"/>
    <lineage>
        <taxon>Eukaryota</taxon>
        <taxon>Fungi</taxon>
        <taxon>Dikarya</taxon>
        <taxon>Basidiomycota</taxon>
        <taxon>Agaricomycotina</taxon>
        <taxon>Agaricomycetes</taxon>
        <taxon>Polyporales</taxon>
        <taxon>Polyporaceae</taxon>
        <taxon>Trametes</taxon>
    </lineage>
</organism>
<feature type="domain" description="ZZ-type" evidence="6">
    <location>
        <begin position="728"/>
        <end position="784"/>
    </location>
</feature>
<feature type="compositionally biased region" description="Low complexity" evidence="5">
    <location>
        <begin position="369"/>
        <end position="379"/>
    </location>
</feature>
<feature type="compositionally biased region" description="Pro residues" evidence="5">
    <location>
        <begin position="1113"/>
        <end position="1129"/>
    </location>
</feature>
<evidence type="ECO:0000313" key="7">
    <source>
        <dbReference type="EMBL" id="OJT04449.1"/>
    </source>
</evidence>
<dbReference type="InterPro" id="IPR032350">
    <property type="entry name" value="Nbr1_FW"/>
</dbReference>
<evidence type="ECO:0000256" key="3">
    <source>
        <dbReference type="ARBA" id="ARBA00022833"/>
    </source>
</evidence>
<accession>A0A1M2VA53</accession>
<dbReference type="Proteomes" id="UP000184267">
    <property type="component" value="Unassembled WGS sequence"/>
</dbReference>
<feature type="compositionally biased region" description="Basic and acidic residues" evidence="5">
    <location>
        <begin position="150"/>
        <end position="167"/>
    </location>
</feature>
<keyword evidence="1" id="KW-0479">Metal-binding</keyword>
<feature type="region of interest" description="Disordered" evidence="5">
    <location>
        <begin position="1071"/>
        <end position="1166"/>
    </location>
</feature>
<keyword evidence="2 4" id="KW-0863">Zinc-finger</keyword>
<name>A0A1M2VA53_TRAPU</name>
<feature type="domain" description="ZZ-type" evidence="6">
    <location>
        <begin position="825"/>
        <end position="880"/>
    </location>
</feature>
<evidence type="ECO:0000313" key="8">
    <source>
        <dbReference type="Proteomes" id="UP000184267"/>
    </source>
</evidence>
<protein>
    <submittedName>
        <fullName evidence="7">Protein NBR1-like protein</fullName>
    </submittedName>
</protein>
<dbReference type="CDD" id="cd14947">
    <property type="entry name" value="NBR1_like"/>
    <property type="match status" value="1"/>
</dbReference>